<feature type="transmembrane region" description="Helical" evidence="1">
    <location>
        <begin position="167"/>
        <end position="185"/>
    </location>
</feature>
<sequence>MNAIGAAFELVLQWQVFTTVLLAALFGLTVGAIPGLTATMATALLVPLTFFMDPVPAVGAIIACAAMAIFAGDIPGTLLRIPGTPASAAYTDEAYAMTRNGEAEAALGANLLFSALGGLAGTAVLIFAAPALAEVALKFSSFEYFWMALLGLTCAVFIGSAQPLRAFISLFIGLAIATIGLNNPAGVPRFTFGSTDLLAGIDFIPAMIGLFAVSEVLRSIASGVPSIGRLQTATGNIFKHWGGMVRTYWRQQLRGNALGIAIGALPGAGADIAAWVAYAVSRKMSRTPEKFGTGHVEGIVESTSANNAALASAWIPALVFGIPGDTITAIVIGVLYVKGLNPGPTLFLFNPQSIYAVFIIFVLANLVMIPLGWVTIKLAKRLLLVPRNIMMPVILAFCIVGAFASSNSSYGIIVMLAFGILGFVMEENRIPIAPCILGIVIGPMLEETFVTSMIKSDGSFLGFFERPIAAGLGIVTVLIWLSPLIGVLMRRRRAGASASSQ</sequence>
<feature type="transmembrane region" description="Helical" evidence="1">
    <location>
        <begin position="257"/>
        <end position="280"/>
    </location>
</feature>
<evidence type="ECO:0000256" key="1">
    <source>
        <dbReference type="SAM" id="Phobius"/>
    </source>
</evidence>
<feature type="transmembrane region" description="Helical" evidence="1">
    <location>
        <begin position="111"/>
        <end position="132"/>
    </location>
</feature>
<dbReference type="PANTHER" id="PTHR35342">
    <property type="entry name" value="TRICARBOXYLIC TRANSPORT PROTEIN"/>
    <property type="match status" value="1"/>
</dbReference>
<dbReference type="InterPro" id="IPR002823">
    <property type="entry name" value="DUF112_TM"/>
</dbReference>
<feature type="transmembrane region" description="Helical" evidence="1">
    <location>
        <begin position="313"/>
        <end position="334"/>
    </location>
</feature>
<accession>A0AAW5R6W9</accession>
<dbReference type="EMBL" id="JALIDZ010000016">
    <property type="protein sequence ID" value="MCT8974864.1"/>
    <property type="molecule type" value="Genomic_DNA"/>
</dbReference>
<evidence type="ECO:0000259" key="2">
    <source>
        <dbReference type="Pfam" id="PF01970"/>
    </source>
</evidence>
<evidence type="ECO:0000313" key="3">
    <source>
        <dbReference type="EMBL" id="MCT8974864.1"/>
    </source>
</evidence>
<feature type="transmembrane region" description="Helical" evidence="1">
    <location>
        <begin position="144"/>
        <end position="161"/>
    </location>
</feature>
<organism evidence="3 4">
    <name type="scientific">Microbaculum marinisediminis</name>
    <dbReference type="NCBI Taxonomy" id="2931392"/>
    <lineage>
        <taxon>Bacteria</taxon>
        <taxon>Pseudomonadati</taxon>
        <taxon>Pseudomonadota</taxon>
        <taxon>Alphaproteobacteria</taxon>
        <taxon>Hyphomicrobiales</taxon>
        <taxon>Tepidamorphaceae</taxon>
        <taxon>Microbaculum</taxon>
    </lineage>
</organism>
<reference evidence="3 4" key="1">
    <citation type="submission" date="2022-04" db="EMBL/GenBank/DDBJ databases">
        <authorList>
            <person name="Ye Y.-Q."/>
            <person name="Du Z.-J."/>
        </authorList>
    </citation>
    <scope>NUCLEOTIDE SEQUENCE [LARGE SCALE GENOMIC DNA]</scope>
    <source>
        <strain evidence="3 4">A6E488</strain>
    </source>
</reference>
<keyword evidence="4" id="KW-1185">Reference proteome</keyword>
<feature type="transmembrane region" description="Helical" evidence="1">
    <location>
        <begin position="432"/>
        <end position="454"/>
    </location>
</feature>
<comment type="caution">
    <text evidence="3">The sequence shown here is derived from an EMBL/GenBank/DDBJ whole genome shotgun (WGS) entry which is preliminary data.</text>
</comment>
<proteinExistence type="predicted"/>
<dbReference type="RefSeq" id="WP_261618453.1">
    <property type="nucleotide sequence ID" value="NZ_JALIDZ010000016.1"/>
</dbReference>
<dbReference type="AlphaFoldDB" id="A0AAW5R6W9"/>
<dbReference type="Pfam" id="PF01970">
    <property type="entry name" value="TctA"/>
    <property type="match status" value="1"/>
</dbReference>
<feature type="transmembrane region" description="Helical" evidence="1">
    <location>
        <begin position="466"/>
        <end position="489"/>
    </location>
</feature>
<dbReference type="Proteomes" id="UP001320898">
    <property type="component" value="Unassembled WGS sequence"/>
</dbReference>
<evidence type="ECO:0000313" key="4">
    <source>
        <dbReference type="Proteomes" id="UP001320898"/>
    </source>
</evidence>
<feature type="transmembrane region" description="Helical" evidence="1">
    <location>
        <begin position="388"/>
        <end position="404"/>
    </location>
</feature>
<feature type="transmembrane region" description="Helical" evidence="1">
    <location>
        <begin position="12"/>
        <end position="33"/>
    </location>
</feature>
<name>A0AAW5R6W9_9HYPH</name>
<feature type="transmembrane region" description="Helical" evidence="1">
    <location>
        <begin position="410"/>
        <end position="425"/>
    </location>
</feature>
<protein>
    <submittedName>
        <fullName evidence="3">Tripartite tricarboxylate transporter permease</fullName>
    </submittedName>
</protein>
<gene>
    <name evidence="3" type="ORF">MUB46_23650</name>
</gene>
<keyword evidence="1" id="KW-1133">Transmembrane helix</keyword>
<dbReference type="PANTHER" id="PTHR35342:SF5">
    <property type="entry name" value="TRICARBOXYLIC TRANSPORT PROTEIN"/>
    <property type="match status" value="1"/>
</dbReference>
<keyword evidence="1" id="KW-0812">Transmembrane</keyword>
<feature type="domain" description="DUF112" evidence="2">
    <location>
        <begin position="19"/>
        <end position="437"/>
    </location>
</feature>
<feature type="transmembrane region" description="Helical" evidence="1">
    <location>
        <begin position="354"/>
        <end position="376"/>
    </location>
</feature>
<feature type="transmembrane region" description="Helical" evidence="1">
    <location>
        <begin position="45"/>
        <end position="70"/>
    </location>
</feature>
<keyword evidence="1" id="KW-0472">Membrane</keyword>